<dbReference type="InterPro" id="IPR005320">
    <property type="entry name" value="Peptidase_S51"/>
</dbReference>
<organism evidence="5 6">
    <name type="scientific">Terrabacter tumescens</name>
    <dbReference type="NCBI Taxonomy" id="60443"/>
    <lineage>
        <taxon>Bacteria</taxon>
        <taxon>Bacillati</taxon>
        <taxon>Actinomycetota</taxon>
        <taxon>Actinomycetes</taxon>
        <taxon>Micrococcales</taxon>
        <taxon>Intrasporangiaceae</taxon>
        <taxon>Terrabacter</taxon>
    </lineage>
</organism>
<dbReference type="InterPro" id="IPR029062">
    <property type="entry name" value="Class_I_gatase-like"/>
</dbReference>
<dbReference type="Proteomes" id="UP000623461">
    <property type="component" value="Unassembled WGS sequence"/>
</dbReference>
<keyword evidence="4" id="KW-0720">Serine protease</keyword>
<proteinExistence type="inferred from homology"/>
<evidence type="ECO:0000256" key="4">
    <source>
        <dbReference type="ARBA" id="ARBA00022825"/>
    </source>
</evidence>
<evidence type="ECO:0000256" key="1">
    <source>
        <dbReference type="ARBA" id="ARBA00006534"/>
    </source>
</evidence>
<dbReference type="RefSeq" id="WP_229674834.1">
    <property type="nucleotide sequence ID" value="NZ_BMNZ01000002.1"/>
</dbReference>
<keyword evidence="3" id="KW-0378">Hydrolase</keyword>
<name>A0ABQ2HLV8_9MICO</name>
<gene>
    <name evidence="5" type="ORF">GCM10009721_08000</name>
</gene>
<evidence type="ECO:0000313" key="5">
    <source>
        <dbReference type="EMBL" id="GGM85738.1"/>
    </source>
</evidence>
<sequence>MRSLDINGRIAMVNSGWEERESDDGELAGHLDGRGVNLRLHHRMLDVLGKDEQVAAAALAFRDRMDELRAFYGIRLQAAIDAVQAVSHRTSIHAVGPVAEEAAIEAVRDVDRWYAAQLDELYRAVRATAAPDENGTIGWHRGEIGAVLDEVEAVVIAGGNVRTLLWTLRFFDVTLRPEQTVVAWSAGAMALTDEVILFHDFSPQGVTAAEVHDRGLGRLPGIIALPHAKRRLHLDDRDRMSVLARRFAEHRLLLLDDGAVVRFPDGATDLPAGARVIDRAGHVSVVGAA</sequence>
<evidence type="ECO:0000256" key="2">
    <source>
        <dbReference type="ARBA" id="ARBA00022670"/>
    </source>
</evidence>
<keyword evidence="6" id="KW-1185">Reference proteome</keyword>
<evidence type="ECO:0008006" key="7">
    <source>
        <dbReference type="Google" id="ProtNLM"/>
    </source>
</evidence>
<comment type="caution">
    <text evidence="5">The sequence shown here is derived from an EMBL/GenBank/DDBJ whole genome shotgun (WGS) entry which is preliminary data.</text>
</comment>
<dbReference type="EMBL" id="BMNZ01000002">
    <property type="protein sequence ID" value="GGM85738.1"/>
    <property type="molecule type" value="Genomic_DNA"/>
</dbReference>
<dbReference type="Gene3D" id="3.40.50.880">
    <property type="match status" value="1"/>
</dbReference>
<evidence type="ECO:0000313" key="6">
    <source>
        <dbReference type="Proteomes" id="UP000623461"/>
    </source>
</evidence>
<evidence type="ECO:0000256" key="3">
    <source>
        <dbReference type="ARBA" id="ARBA00022801"/>
    </source>
</evidence>
<accession>A0ABQ2HLV8</accession>
<keyword evidence="2" id="KW-0645">Protease</keyword>
<comment type="similarity">
    <text evidence="1">Belongs to the peptidase S51 family.</text>
</comment>
<protein>
    <recommendedName>
        <fullName evidence="7">Peptidase S51-like protein</fullName>
    </recommendedName>
</protein>
<dbReference type="Pfam" id="PF03575">
    <property type="entry name" value="Peptidase_S51"/>
    <property type="match status" value="1"/>
</dbReference>
<reference evidence="6" key="1">
    <citation type="journal article" date="2019" name="Int. J. Syst. Evol. Microbiol.">
        <title>The Global Catalogue of Microorganisms (GCM) 10K type strain sequencing project: providing services to taxonomists for standard genome sequencing and annotation.</title>
        <authorList>
            <consortium name="The Broad Institute Genomics Platform"/>
            <consortium name="The Broad Institute Genome Sequencing Center for Infectious Disease"/>
            <person name="Wu L."/>
            <person name="Ma J."/>
        </authorList>
    </citation>
    <scope>NUCLEOTIDE SEQUENCE [LARGE SCALE GENOMIC DNA]</scope>
    <source>
        <strain evidence="6">JCM 1365</strain>
    </source>
</reference>